<dbReference type="RefSeq" id="WP_220640925.1">
    <property type="nucleotide sequence ID" value="NZ_CP080429.1"/>
</dbReference>
<sequence>MKRIGNFIFLTFLLFSLSSVGVHKFYVAIFQMDYIPEKNVIQMTSHVFIDDLERAFEQKYDIKCYFGTEREIPEAKKYLKKYFTEHIHVQINGTTQPIKYLGKEVEDDVLLCYYTIPAPNAVQTLTIKNTTLFDTFAEQQNMIHTNINNHKKSLLLTYDKPEGALQY</sequence>
<protein>
    <recommendedName>
        <fullName evidence="3">Peptidase E</fullName>
    </recommendedName>
</protein>
<dbReference type="Pfam" id="PF20420">
    <property type="entry name" value="DUF6702"/>
    <property type="match status" value="1"/>
</dbReference>
<evidence type="ECO:0000313" key="1">
    <source>
        <dbReference type="EMBL" id="QYJ68585.1"/>
    </source>
</evidence>
<dbReference type="InterPro" id="IPR046525">
    <property type="entry name" value="DUF6702"/>
</dbReference>
<evidence type="ECO:0000313" key="2">
    <source>
        <dbReference type="Proteomes" id="UP000825381"/>
    </source>
</evidence>
<organism evidence="1 2">
    <name type="scientific">Flavobacterium litorale</name>
    <dbReference type="NCBI Taxonomy" id="2856519"/>
    <lineage>
        <taxon>Bacteria</taxon>
        <taxon>Pseudomonadati</taxon>
        <taxon>Bacteroidota</taxon>
        <taxon>Flavobacteriia</taxon>
        <taxon>Flavobacteriales</taxon>
        <taxon>Flavobacteriaceae</taxon>
        <taxon>Flavobacterium</taxon>
    </lineage>
</organism>
<keyword evidence="2" id="KW-1185">Reference proteome</keyword>
<dbReference type="Proteomes" id="UP000825381">
    <property type="component" value="Chromosome"/>
</dbReference>
<accession>A0ABX8V6Y3</accession>
<evidence type="ECO:0008006" key="3">
    <source>
        <dbReference type="Google" id="ProtNLM"/>
    </source>
</evidence>
<gene>
    <name evidence="1" type="ORF">K1I41_01525</name>
</gene>
<dbReference type="EMBL" id="CP080429">
    <property type="protein sequence ID" value="QYJ68585.1"/>
    <property type="molecule type" value="Genomic_DNA"/>
</dbReference>
<name>A0ABX8V6Y3_9FLAO</name>
<reference evidence="1 2" key="1">
    <citation type="submission" date="2021-07" db="EMBL/GenBank/DDBJ databases">
        <title>Flavobacterium WSW3-B6 sp.nov, isolated from seaweed.</title>
        <authorList>
            <person name="Muhammad N."/>
            <person name="Ho H."/>
            <person name="Lee Y.-J."/>
            <person name="Nguyen T."/>
            <person name="Ho J."/>
            <person name="Kim S.-G."/>
        </authorList>
    </citation>
    <scope>NUCLEOTIDE SEQUENCE [LARGE SCALE GENOMIC DNA]</scope>
    <source>
        <strain evidence="1 2">WSW3-B6</strain>
    </source>
</reference>
<proteinExistence type="predicted"/>